<dbReference type="InterPro" id="IPR050237">
    <property type="entry name" value="ATP-dep_AMP-bd_enzyme"/>
</dbReference>
<proteinExistence type="predicted"/>
<dbReference type="AlphaFoldDB" id="A0A3A9ZAI9"/>
<accession>A0A3A9ZAI9</accession>
<evidence type="ECO:0000313" key="4">
    <source>
        <dbReference type="Proteomes" id="UP000281726"/>
    </source>
</evidence>
<dbReference type="PANTHER" id="PTHR43767">
    <property type="entry name" value="LONG-CHAIN-FATTY-ACID--COA LIGASE"/>
    <property type="match status" value="1"/>
</dbReference>
<dbReference type="Pfam" id="PF08242">
    <property type="entry name" value="Methyltransf_12"/>
    <property type="match status" value="1"/>
</dbReference>
<evidence type="ECO:0000259" key="2">
    <source>
        <dbReference type="Pfam" id="PF08242"/>
    </source>
</evidence>
<dbReference type="CDD" id="cd02440">
    <property type="entry name" value="AdoMet_MTases"/>
    <property type="match status" value="1"/>
</dbReference>
<dbReference type="GO" id="GO:0008168">
    <property type="term" value="F:methyltransferase activity"/>
    <property type="evidence" value="ECO:0007669"/>
    <property type="project" value="UniProtKB-KW"/>
</dbReference>
<dbReference type="SUPFAM" id="SSF53335">
    <property type="entry name" value="S-adenosyl-L-methionine-dependent methyltransferases"/>
    <property type="match status" value="1"/>
</dbReference>
<dbReference type="SUPFAM" id="SSF56801">
    <property type="entry name" value="Acetyl-CoA synthetase-like"/>
    <property type="match status" value="1"/>
</dbReference>
<dbReference type="InterPro" id="IPR042099">
    <property type="entry name" value="ANL_N_sf"/>
</dbReference>
<keyword evidence="3" id="KW-0489">Methyltransferase</keyword>
<keyword evidence="3" id="KW-0808">Transferase</keyword>
<feature type="domain" description="AMP-dependent synthetase/ligase" evidence="1">
    <location>
        <begin position="13"/>
        <end position="92"/>
    </location>
</feature>
<dbReference type="GO" id="GO:0032259">
    <property type="term" value="P:methylation"/>
    <property type="evidence" value="ECO:0007669"/>
    <property type="project" value="UniProtKB-KW"/>
</dbReference>
<dbReference type="PANTHER" id="PTHR43767:SF1">
    <property type="entry name" value="NONRIBOSOMAL PEPTIDE SYNTHASE PES1 (EUROFUNG)-RELATED"/>
    <property type="match status" value="1"/>
</dbReference>
<evidence type="ECO:0000313" key="3">
    <source>
        <dbReference type="EMBL" id="RKN45330.1"/>
    </source>
</evidence>
<protein>
    <submittedName>
        <fullName evidence="3">Methyltransferase domain-containing protein</fullName>
    </submittedName>
</protein>
<evidence type="ECO:0000259" key="1">
    <source>
        <dbReference type="Pfam" id="PF00501"/>
    </source>
</evidence>
<dbReference type="InterPro" id="IPR029063">
    <property type="entry name" value="SAM-dependent_MTases_sf"/>
</dbReference>
<name>A0A3A9ZAI9_9ACTN</name>
<dbReference type="Gene3D" id="3.40.50.150">
    <property type="entry name" value="Vaccinia Virus protein VP39"/>
    <property type="match status" value="1"/>
</dbReference>
<comment type="caution">
    <text evidence="3">The sequence shown here is derived from an EMBL/GenBank/DDBJ whole genome shotgun (WGS) entry which is preliminary data.</text>
</comment>
<dbReference type="InterPro" id="IPR000873">
    <property type="entry name" value="AMP-dep_synth/lig_dom"/>
</dbReference>
<sequence>MSTMTESGCLTVASACPERPALVTDAGTVTHGRLEGWTRQLADALRARGVGPGALVGIVAAADDDGGAVAALLATLRVGAAYTRLDVGAAPTAALSGVLAADPGAVPAGTVAVLPFGTAPVDPPPVDGLRVALGGALDDDVLVGDGTALGARALRAYLRWALPAYPAAAGVAVLPTLPGTAAELTALLVPLFAGGCVQLGELEDAAWSGWRPTFAKLTPDGLAALTALPDEASPTGELVLTGPRVPRDEVARWRRRHPGAALTWEYAPADGALGCAALRLPAGAPLPDVLPVGLPLPGTTLRLLDPDLHPTPAGDVGELYLGGESVPAVEPGGPLPSGVVVDPFGIRLRRTGDLGRRRAEGGVDLVGRAAAGSVPPVDVGDAAVVRDWESIYDQLYAVPADGLGGDFSGWNSSYTGQPIPLPEMREWQQATVDRIRALRPERVLEIGAGSGLLLGRLARECQSYWATDLSGTAVRRLAEQTAARPDLADRVVLRHQAAHDVTGLPHASFDVVVLNSVVQYFPTLDYLDAVLARVVPLLRPGGAIFVGDVRNARLAFTMQAAVRLLRAEPDDDPARLRADVNRAVALDKELLVDPGFFADAPARLNGVAGVDVQVKRGRFHNELTRHRYDVLLHTAAPARPGTPPVSCDLAGLPAALAAGVPAVRVTGLANARLATEVSAAAALAAGLPVATCRRRLDDDRRAVDPEDLAVLGEDAGYAVTIGWADDADGSLDVLFTRPTAPMVGTIAVTPARRSAVPC</sequence>
<gene>
    <name evidence="3" type="ORF">D7223_17055</name>
</gene>
<keyword evidence="4" id="KW-1185">Reference proteome</keyword>
<dbReference type="Pfam" id="PF00501">
    <property type="entry name" value="AMP-binding"/>
    <property type="match status" value="2"/>
</dbReference>
<dbReference type="InterPro" id="IPR013217">
    <property type="entry name" value="Methyltransf_12"/>
</dbReference>
<feature type="domain" description="Methyltransferase type 12" evidence="2">
    <location>
        <begin position="444"/>
        <end position="543"/>
    </location>
</feature>
<reference evidence="3 4" key="1">
    <citation type="journal article" date="2004" name="Syst. Appl. Microbiol.">
        <title>Cryptoendolithic actinomycetes from antarctic sandstone rock samples: Micromonospora endolithica sp. nov. and two isolates related to Micromonospora coerulea Jensen 1932.</title>
        <authorList>
            <person name="Hirsch P."/>
            <person name="Mevs U."/>
            <person name="Kroppenstedt R.M."/>
            <person name="Schumann P."/>
            <person name="Stackebrandt E."/>
        </authorList>
    </citation>
    <scope>NUCLEOTIDE SEQUENCE [LARGE SCALE GENOMIC DNA]</scope>
    <source>
        <strain evidence="3 4">JCM 12677</strain>
    </source>
</reference>
<organism evidence="3 4">
    <name type="scientific">Micromonospora endolithica</name>
    <dbReference type="NCBI Taxonomy" id="230091"/>
    <lineage>
        <taxon>Bacteria</taxon>
        <taxon>Bacillati</taxon>
        <taxon>Actinomycetota</taxon>
        <taxon>Actinomycetes</taxon>
        <taxon>Micromonosporales</taxon>
        <taxon>Micromonosporaceae</taxon>
        <taxon>Micromonospora</taxon>
    </lineage>
</organism>
<feature type="domain" description="AMP-dependent synthetase/ligase" evidence="1">
    <location>
        <begin position="182"/>
        <end position="326"/>
    </location>
</feature>
<dbReference type="Gene3D" id="3.40.50.12780">
    <property type="entry name" value="N-terminal domain of ligase-like"/>
    <property type="match status" value="2"/>
</dbReference>
<dbReference type="EMBL" id="RBAK01000006">
    <property type="protein sequence ID" value="RKN45330.1"/>
    <property type="molecule type" value="Genomic_DNA"/>
</dbReference>
<dbReference type="Proteomes" id="UP000281726">
    <property type="component" value="Unassembled WGS sequence"/>
</dbReference>